<organism evidence="4 5">
    <name type="scientific">Actinokineospora auranticolor</name>
    <dbReference type="NCBI Taxonomy" id="155976"/>
    <lineage>
        <taxon>Bacteria</taxon>
        <taxon>Bacillati</taxon>
        <taxon>Actinomycetota</taxon>
        <taxon>Actinomycetes</taxon>
        <taxon>Pseudonocardiales</taxon>
        <taxon>Pseudonocardiaceae</taxon>
        <taxon>Actinokineospora</taxon>
    </lineage>
</organism>
<comment type="caution">
    <text evidence="4">The sequence shown here is derived from an EMBL/GenBank/DDBJ whole genome shotgun (WGS) entry which is preliminary data.</text>
</comment>
<evidence type="ECO:0000313" key="4">
    <source>
        <dbReference type="EMBL" id="PPK62034.1"/>
    </source>
</evidence>
<dbReference type="GO" id="GO:0035251">
    <property type="term" value="F:UDP-glucosyltransferase activity"/>
    <property type="evidence" value="ECO:0007669"/>
    <property type="project" value="TreeGrafter"/>
</dbReference>
<dbReference type="InterPro" id="IPR002213">
    <property type="entry name" value="UDP_glucos_trans"/>
</dbReference>
<evidence type="ECO:0000313" key="5">
    <source>
        <dbReference type="Proteomes" id="UP000239203"/>
    </source>
</evidence>
<gene>
    <name evidence="4" type="ORF">CLV40_1374</name>
</gene>
<dbReference type="FunFam" id="3.40.50.2000:FF:000072">
    <property type="entry name" value="Glycosyl transferase"/>
    <property type="match status" value="1"/>
</dbReference>
<reference evidence="4 5" key="1">
    <citation type="submission" date="2018-02" db="EMBL/GenBank/DDBJ databases">
        <title>Genomic Encyclopedia of Archaeal and Bacterial Type Strains, Phase II (KMG-II): from individual species to whole genera.</title>
        <authorList>
            <person name="Goeker M."/>
        </authorList>
    </citation>
    <scope>NUCLEOTIDE SEQUENCE [LARGE SCALE GENOMIC DNA]</scope>
    <source>
        <strain evidence="4 5">YU 961-1</strain>
    </source>
</reference>
<keyword evidence="2 3" id="KW-0808">Transferase</keyword>
<evidence type="ECO:0000256" key="3">
    <source>
        <dbReference type="RuleBase" id="RU003718"/>
    </source>
</evidence>
<dbReference type="SUPFAM" id="SSF53756">
    <property type="entry name" value="UDP-Glycosyltransferase/glycogen phosphorylase"/>
    <property type="match status" value="1"/>
</dbReference>
<dbReference type="PROSITE" id="PS00375">
    <property type="entry name" value="UDPGT"/>
    <property type="match status" value="1"/>
</dbReference>
<dbReference type="Gene3D" id="3.40.50.2000">
    <property type="entry name" value="Glycogen Phosphorylase B"/>
    <property type="match status" value="2"/>
</dbReference>
<proteinExistence type="inferred from homology"/>
<dbReference type="CDD" id="cd03784">
    <property type="entry name" value="GT1_Gtf-like"/>
    <property type="match status" value="1"/>
</dbReference>
<evidence type="ECO:0000256" key="1">
    <source>
        <dbReference type="ARBA" id="ARBA00009995"/>
    </source>
</evidence>
<dbReference type="EMBL" id="PTIX01000037">
    <property type="protein sequence ID" value="PPK62034.1"/>
    <property type="molecule type" value="Genomic_DNA"/>
</dbReference>
<dbReference type="Proteomes" id="UP000239203">
    <property type="component" value="Unassembled WGS sequence"/>
</dbReference>
<dbReference type="AlphaFoldDB" id="A0A2S6GC54"/>
<sequence length="365" mass="39044">MRTRIDFVPYPAYGHVLPMLAVAEELVLRGVRVRVVVDSRFSELVAAAGAEPISPAMRADVYVPARIGGVGTGRYLAGRVRKRLVDRHTRHVVADLLAGEWADLTVVDPAVRAVNRFLSGSGAPAVLFSTTFLSGNGLRAARRERLALVNAIRCLQPGAAPEGARFVGPLLPKFTDLGDTSDLVYPQGDPVLYVSPGTVWAWTPAYMRAVVAAFAGSRWRVVVATGPVDPTMLGNLPDNVIARRFMPQQAVLARSSVFLTHAGMNSSLEALAAGVPMVVRPRAADQRHIAKTLVRLEVAVRAPRTVADLRGAVESVAADAGVRAAVGVWRERLARHTPVSDAADLLLDFVEHGQGARTGRARSGI</sequence>
<keyword evidence="5" id="KW-1185">Reference proteome</keyword>
<accession>A0A2S6GC54</accession>
<comment type="similarity">
    <text evidence="1 3">Belongs to the UDP-glycosyltransferase family.</text>
</comment>
<name>A0A2S6GC54_9PSEU</name>
<dbReference type="InterPro" id="IPR035595">
    <property type="entry name" value="UDP_glycos_trans_CS"/>
</dbReference>
<evidence type="ECO:0000256" key="2">
    <source>
        <dbReference type="ARBA" id="ARBA00022679"/>
    </source>
</evidence>
<keyword evidence="3" id="KW-0328">Glycosyltransferase</keyword>
<dbReference type="Pfam" id="PF00201">
    <property type="entry name" value="UDPGT"/>
    <property type="match status" value="1"/>
</dbReference>
<protein>
    <submittedName>
        <fullName evidence="4">MGT family glycosyltransferase</fullName>
    </submittedName>
</protein>
<dbReference type="OrthoDB" id="6620093at2"/>
<dbReference type="RefSeq" id="WP_104483300.1">
    <property type="nucleotide sequence ID" value="NZ_CP154825.1"/>
</dbReference>
<dbReference type="PANTHER" id="PTHR48047">
    <property type="entry name" value="GLYCOSYLTRANSFERASE"/>
    <property type="match status" value="1"/>
</dbReference>